<keyword evidence="2" id="KW-1185">Reference proteome</keyword>
<reference evidence="2" key="1">
    <citation type="submission" date="2016-10" db="EMBL/GenBank/DDBJ databases">
        <authorList>
            <person name="Varghese N."/>
            <person name="Submissions S."/>
        </authorList>
    </citation>
    <scope>NUCLEOTIDE SEQUENCE [LARGE SCALE GENOMIC DNA]</scope>
    <source>
        <strain evidence="2">DSM 19891</strain>
    </source>
</reference>
<dbReference type="Pfam" id="PF10025">
    <property type="entry name" value="DUF2267"/>
    <property type="match status" value="1"/>
</dbReference>
<dbReference type="Proteomes" id="UP000199462">
    <property type="component" value="Unassembled WGS sequence"/>
</dbReference>
<accession>A0A1I6IHN1</accession>
<dbReference type="Gene3D" id="1.10.490.110">
    <property type="entry name" value="Uncharacterized conserved protein DUF2267"/>
    <property type="match status" value="1"/>
</dbReference>
<dbReference type="EMBL" id="FOYX01000001">
    <property type="protein sequence ID" value="SFR66216.1"/>
    <property type="molecule type" value="Genomic_DNA"/>
</dbReference>
<dbReference type="AlphaFoldDB" id="A0A1I6IHN1"/>
<evidence type="ECO:0000313" key="2">
    <source>
        <dbReference type="Proteomes" id="UP000199462"/>
    </source>
</evidence>
<dbReference type="RefSeq" id="WP_091902668.1">
    <property type="nucleotide sequence ID" value="NZ_CANMGB010000001.1"/>
</dbReference>
<dbReference type="InterPro" id="IPR038282">
    <property type="entry name" value="DUF2267_sf"/>
</dbReference>
<sequence length="150" mass="17565">MALNFNKYATEGNTFLKDYSKEMNMANDPDKAGRIFTAIMHALRDIIPTEESLQFISQLPMFLKAVYVNGWAIKKNKPKVKNMTEFLDLVRSHDYPAATNDFEYDNEVAERYVDTTFIYLRKYVSLGEMEDLRDSLPKDLKSMIYLNMMF</sequence>
<organism evidence="1 2">
    <name type="scientific">Maribacter stanieri</name>
    <dbReference type="NCBI Taxonomy" id="440514"/>
    <lineage>
        <taxon>Bacteria</taxon>
        <taxon>Pseudomonadati</taxon>
        <taxon>Bacteroidota</taxon>
        <taxon>Flavobacteriia</taxon>
        <taxon>Flavobacteriales</taxon>
        <taxon>Flavobacteriaceae</taxon>
        <taxon>Maribacter</taxon>
    </lineage>
</organism>
<dbReference type="InterPro" id="IPR018727">
    <property type="entry name" value="DUF2267"/>
</dbReference>
<protein>
    <submittedName>
        <fullName evidence="1">Uncharacterized conserved protein, DUF2267 family</fullName>
    </submittedName>
</protein>
<evidence type="ECO:0000313" key="1">
    <source>
        <dbReference type="EMBL" id="SFR66216.1"/>
    </source>
</evidence>
<name>A0A1I6IHN1_9FLAO</name>
<dbReference type="STRING" id="440514.SAMN04488010_1751"/>
<gene>
    <name evidence="1" type="ORF">SAMN04488010_1751</name>
</gene>
<proteinExistence type="predicted"/>